<organism evidence="2 3">
    <name type="scientific">Hucho hucho</name>
    <name type="common">huchen</name>
    <dbReference type="NCBI Taxonomy" id="62062"/>
    <lineage>
        <taxon>Eukaryota</taxon>
        <taxon>Metazoa</taxon>
        <taxon>Chordata</taxon>
        <taxon>Craniata</taxon>
        <taxon>Vertebrata</taxon>
        <taxon>Euteleostomi</taxon>
        <taxon>Actinopterygii</taxon>
        <taxon>Neopterygii</taxon>
        <taxon>Teleostei</taxon>
        <taxon>Protacanthopterygii</taxon>
        <taxon>Salmoniformes</taxon>
        <taxon>Salmonidae</taxon>
        <taxon>Salmoninae</taxon>
        <taxon>Hucho</taxon>
    </lineage>
</organism>
<reference evidence="2" key="3">
    <citation type="submission" date="2025-09" db="UniProtKB">
        <authorList>
            <consortium name="Ensembl"/>
        </authorList>
    </citation>
    <scope>IDENTIFICATION</scope>
</reference>
<feature type="transmembrane region" description="Helical" evidence="1">
    <location>
        <begin position="33"/>
        <end position="50"/>
    </location>
</feature>
<keyword evidence="3" id="KW-1185">Reference proteome</keyword>
<accession>A0A4W5QZL1</accession>
<proteinExistence type="predicted"/>
<dbReference type="PANTHER" id="PTHR15948:SF0">
    <property type="entry name" value="GOLGI PH REGULATOR A-RELATED"/>
    <property type="match status" value="1"/>
</dbReference>
<reference evidence="3" key="1">
    <citation type="submission" date="2018-06" db="EMBL/GenBank/DDBJ databases">
        <title>Genome assembly of Danube salmon.</title>
        <authorList>
            <person name="Macqueen D.J."/>
            <person name="Gundappa M.K."/>
        </authorList>
    </citation>
    <scope>NUCLEOTIDE SEQUENCE [LARGE SCALE GENOMIC DNA]</scope>
</reference>
<keyword evidence="1" id="KW-0812">Transmembrane</keyword>
<dbReference type="STRING" id="62062.ENSHHUP00000081747"/>
<dbReference type="PANTHER" id="PTHR15948">
    <property type="entry name" value="G-PROTEIN COUPLED RECEPTOR 89-RELATED"/>
    <property type="match status" value="1"/>
</dbReference>
<evidence type="ECO:0000256" key="1">
    <source>
        <dbReference type="SAM" id="Phobius"/>
    </source>
</evidence>
<keyword evidence="1" id="KW-1133">Transmembrane helix</keyword>
<name>A0A4W5QZL1_9TELE</name>
<evidence type="ECO:0000313" key="2">
    <source>
        <dbReference type="Ensembl" id="ENSHHUP00000081747.1"/>
    </source>
</evidence>
<dbReference type="AlphaFoldDB" id="A0A4W5QZL1"/>
<sequence length="58" mass="7119">PPPWLSRQLFLETVDLQATKERIEYSKTFQGKYFNFLGYFFSIYFLWKIFMVRVTDIV</sequence>
<protein>
    <submittedName>
        <fullName evidence="2">Uncharacterized protein</fullName>
    </submittedName>
</protein>
<dbReference type="GO" id="GO:0032580">
    <property type="term" value="C:Golgi cisterna membrane"/>
    <property type="evidence" value="ECO:0007669"/>
    <property type="project" value="TreeGrafter"/>
</dbReference>
<dbReference type="Proteomes" id="UP000314982">
    <property type="component" value="Unassembled WGS sequence"/>
</dbReference>
<reference evidence="2" key="2">
    <citation type="submission" date="2025-08" db="UniProtKB">
        <authorList>
            <consortium name="Ensembl"/>
        </authorList>
    </citation>
    <scope>IDENTIFICATION</scope>
</reference>
<dbReference type="Ensembl" id="ENSHHUT00000084342.1">
    <property type="protein sequence ID" value="ENSHHUP00000081747.1"/>
    <property type="gene ID" value="ENSHHUG00000047522.1"/>
</dbReference>
<dbReference type="GO" id="GO:0008308">
    <property type="term" value="F:voltage-gated monoatomic anion channel activity"/>
    <property type="evidence" value="ECO:0007669"/>
    <property type="project" value="TreeGrafter"/>
</dbReference>
<evidence type="ECO:0000313" key="3">
    <source>
        <dbReference type="Proteomes" id="UP000314982"/>
    </source>
</evidence>
<dbReference type="GO" id="GO:0051452">
    <property type="term" value="P:intracellular pH reduction"/>
    <property type="evidence" value="ECO:0007669"/>
    <property type="project" value="TreeGrafter"/>
</dbReference>
<dbReference type="InterPro" id="IPR015672">
    <property type="entry name" value="GPHR/GTG"/>
</dbReference>
<keyword evidence="1" id="KW-0472">Membrane</keyword>